<dbReference type="SMART" id="SM00054">
    <property type="entry name" value="EFh"/>
    <property type="match status" value="3"/>
</dbReference>
<dbReference type="EMBL" id="CAMXCT010001560">
    <property type="protein sequence ID" value="CAI3991212.1"/>
    <property type="molecule type" value="Genomic_DNA"/>
</dbReference>
<proteinExistence type="predicted"/>
<evidence type="ECO:0000256" key="2">
    <source>
        <dbReference type="ARBA" id="ARBA00022737"/>
    </source>
</evidence>
<evidence type="ECO:0000313" key="6">
    <source>
        <dbReference type="EMBL" id="CAL1144587.1"/>
    </source>
</evidence>
<evidence type="ECO:0000313" key="7">
    <source>
        <dbReference type="EMBL" id="CAL4778524.1"/>
    </source>
</evidence>
<dbReference type="PROSITE" id="PS00018">
    <property type="entry name" value="EF_HAND_1"/>
    <property type="match status" value="1"/>
</dbReference>
<name>A0A9P1CHG9_9DINO</name>
<evidence type="ECO:0000313" key="5">
    <source>
        <dbReference type="EMBL" id="CAI3991212.1"/>
    </source>
</evidence>
<dbReference type="Proteomes" id="UP001152797">
    <property type="component" value="Unassembled WGS sequence"/>
</dbReference>
<dbReference type="InterPro" id="IPR018247">
    <property type="entry name" value="EF_Hand_1_Ca_BS"/>
</dbReference>
<dbReference type="PANTHER" id="PTHR10891">
    <property type="entry name" value="EF-HAND CALCIUM-BINDING DOMAIN CONTAINING PROTEIN"/>
    <property type="match status" value="1"/>
</dbReference>
<comment type="caution">
    <text evidence="5">The sequence shown here is derived from an EMBL/GenBank/DDBJ whole genome shotgun (WGS) entry which is preliminary data.</text>
</comment>
<evidence type="ECO:0000256" key="3">
    <source>
        <dbReference type="ARBA" id="ARBA00022837"/>
    </source>
</evidence>
<feature type="domain" description="EF-hand" evidence="4">
    <location>
        <begin position="234"/>
        <end position="269"/>
    </location>
</feature>
<organism evidence="5">
    <name type="scientific">Cladocopium goreaui</name>
    <dbReference type="NCBI Taxonomy" id="2562237"/>
    <lineage>
        <taxon>Eukaryota</taxon>
        <taxon>Sar</taxon>
        <taxon>Alveolata</taxon>
        <taxon>Dinophyceae</taxon>
        <taxon>Suessiales</taxon>
        <taxon>Symbiodiniaceae</taxon>
        <taxon>Cladocopium</taxon>
    </lineage>
</organism>
<dbReference type="InterPro" id="IPR039647">
    <property type="entry name" value="EF_hand_pair_protein_CML-like"/>
</dbReference>
<keyword evidence="1" id="KW-0479">Metal-binding</keyword>
<gene>
    <name evidence="5" type="ORF">C1SCF055_LOCUS18139</name>
</gene>
<feature type="domain" description="EF-hand" evidence="4">
    <location>
        <begin position="8"/>
        <end position="43"/>
    </location>
</feature>
<evidence type="ECO:0000256" key="1">
    <source>
        <dbReference type="ARBA" id="ARBA00022723"/>
    </source>
</evidence>
<dbReference type="InterPro" id="IPR002048">
    <property type="entry name" value="EF_hand_dom"/>
</dbReference>
<dbReference type="Gene3D" id="1.10.238.10">
    <property type="entry name" value="EF-hand"/>
    <property type="match status" value="2"/>
</dbReference>
<dbReference type="Pfam" id="PF13499">
    <property type="entry name" value="EF-hand_7"/>
    <property type="match status" value="2"/>
</dbReference>
<dbReference type="EMBL" id="CAMXCT030001560">
    <property type="protein sequence ID" value="CAL4778524.1"/>
    <property type="molecule type" value="Genomic_DNA"/>
</dbReference>
<sequence length="315" mass="35877">MDLGDPLMSVKKMREVFRKYDTDKDGTISRQNLEEILRKLVPGISQLDLDLVFRKIDKNFNNMVEYDEFVNLLFFDPTAPEPRTPAHHVTREASYILYLFWQLAGGAKQFSQVPLISRSELLKSLQPRGPVILALRQRIHKLEGEIAEMTSKAEDKMLTRLTSNEVYRKLQAMKEEEISQEIFIPVVFPGIKRFDLKFVLGCFRRFWAQEGLSNILHLVSEEKKDPKGRLKVEIPVVDLKNVFDVLDEDDDGTISIKEMVQQGALEVKDALYLSELLDKGQDGEVSLAELMNLVVGTSGEVSESLKGLFAARMAA</sequence>
<dbReference type="CDD" id="cd00051">
    <property type="entry name" value="EFh"/>
    <property type="match status" value="1"/>
</dbReference>
<keyword evidence="3" id="KW-0106">Calcium</keyword>
<evidence type="ECO:0000259" key="4">
    <source>
        <dbReference type="PROSITE" id="PS50222"/>
    </source>
</evidence>
<dbReference type="PROSITE" id="PS50222">
    <property type="entry name" value="EF_HAND_2"/>
    <property type="match status" value="3"/>
</dbReference>
<protein>
    <submittedName>
        <fullName evidence="7">Trophinin</fullName>
    </submittedName>
</protein>
<dbReference type="EMBL" id="CAMXCT020001560">
    <property type="protein sequence ID" value="CAL1144587.1"/>
    <property type="molecule type" value="Genomic_DNA"/>
</dbReference>
<accession>A0A9P1CHG9</accession>
<keyword evidence="8" id="KW-1185">Reference proteome</keyword>
<dbReference type="GO" id="GO:0005509">
    <property type="term" value="F:calcium ion binding"/>
    <property type="evidence" value="ECO:0007669"/>
    <property type="project" value="InterPro"/>
</dbReference>
<evidence type="ECO:0000313" key="8">
    <source>
        <dbReference type="Proteomes" id="UP001152797"/>
    </source>
</evidence>
<dbReference type="InterPro" id="IPR011992">
    <property type="entry name" value="EF-hand-dom_pair"/>
</dbReference>
<dbReference type="SUPFAM" id="SSF47473">
    <property type="entry name" value="EF-hand"/>
    <property type="match status" value="1"/>
</dbReference>
<reference evidence="6" key="2">
    <citation type="submission" date="2024-04" db="EMBL/GenBank/DDBJ databases">
        <authorList>
            <person name="Chen Y."/>
            <person name="Shah S."/>
            <person name="Dougan E. K."/>
            <person name="Thang M."/>
            <person name="Chan C."/>
        </authorList>
    </citation>
    <scope>NUCLEOTIDE SEQUENCE [LARGE SCALE GENOMIC DNA]</scope>
</reference>
<feature type="domain" description="EF-hand" evidence="4">
    <location>
        <begin position="44"/>
        <end position="79"/>
    </location>
</feature>
<reference evidence="5" key="1">
    <citation type="submission" date="2022-10" db="EMBL/GenBank/DDBJ databases">
        <authorList>
            <person name="Chen Y."/>
            <person name="Dougan E. K."/>
            <person name="Chan C."/>
            <person name="Rhodes N."/>
            <person name="Thang M."/>
        </authorList>
    </citation>
    <scope>NUCLEOTIDE SEQUENCE</scope>
</reference>
<keyword evidence="2" id="KW-0677">Repeat</keyword>
<dbReference type="AlphaFoldDB" id="A0A9P1CHG9"/>
<dbReference type="OrthoDB" id="120976at2759"/>